<dbReference type="AlphaFoldDB" id="A0AA38RBP8"/>
<feature type="transmembrane region" description="Helical" evidence="5">
    <location>
        <begin position="145"/>
        <end position="167"/>
    </location>
</feature>
<dbReference type="Pfam" id="PF00324">
    <property type="entry name" value="AA_permease"/>
    <property type="match status" value="1"/>
</dbReference>
<keyword evidence="2 5" id="KW-0812">Transmembrane</keyword>
<keyword evidence="4 5" id="KW-0472">Membrane</keyword>
<evidence type="ECO:0000256" key="2">
    <source>
        <dbReference type="ARBA" id="ARBA00022692"/>
    </source>
</evidence>
<dbReference type="InterPro" id="IPR004841">
    <property type="entry name" value="AA-permease/SLC12A_dom"/>
</dbReference>
<comment type="subcellular location">
    <subcellularLocation>
        <location evidence="1">Membrane</location>
        <topology evidence="1">Multi-pass membrane protein</topology>
    </subcellularLocation>
</comment>
<dbReference type="Gene3D" id="1.20.1740.10">
    <property type="entry name" value="Amino acid/polyamine transporter I"/>
    <property type="match status" value="1"/>
</dbReference>
<evidence type="ECO:0000256" key="4">
    <source>
        <dbReference type="ARBA" id="ARBA00023136"/>
    </source>
</evidence>
<evidence type="ECO:0000256" key="1">
    <source>
        <dbReference type="ARBA" id="ARBA00004141"/>
    </source>
</evidence>
<reference evidence="7" key="1">
    <citation type="submission" date="2022-07" db="EMBL/GenBank/DDBJ databases">
        <title>Fungi with potential for degradation of polypropylene.</title>
        <authorList>
            <person name="Gostincar C."/>
        </authorList>
    </citation>
    <scope>NUCLEOTIDE SEQUENCE</scope>
    <source>
        <strain evidence="7">EXF-13308</strain>
    </source>
</reference>
<feature type="transmembrane region" description="Helical" evidence="5">
    <location>
        <begin position="401"/>
        <end position="426"/>
    </location>
</feature>
<dbReference type="GO" id="GO:0016020">
    <property type="term" value="C:membrane"/>
    <property type="evidence" value="ECO:0007669"/>
    <property type="project" value="UniProtKB-SubCell"/>
</dbReference>
<feature type="transmembrane region" description="Helical" evidence="5">
    <location>
        <begin position="115"/>
        <end position="139"/>
    </location>
</feature>
<evidence type="ECO:0000313" key="8">
    <source>
        <dbReference type="Proteomes" id="UP001174694"/>
    </source>
</evidence>
<gene>
    <name evidence="7" type="ORF">NKR23_g6740</name>
</gene>
<feature type="transmembrane region" description="Helical" evidence="5">
    <location>
        <begin position="327"/>
        <end position="352"/>
    </location>
</feature>
<keyword evidence="3 5" id="KW-1133">Transmembrane helix</keyword>
<dbReference type="InterPro" id="IPR050524">
    <property type="entry name" value="APC_YAT"/>
</dbReference>
<feature type="transmembrane region" description="Helical" evidence="5">
    <location>
        <begin position="179"/>
        <end position="200"/>
    </location>
</feature>
<proteinExistence type="predicted"/>
<organism evidence="7 8">
    <name type="scientific">Pleurostoma richardsiae</name>
    <dbReference type="NCBI Taxonomy" id="41990"/>
    <lineage>
        <taxon>Eukaryota</taxon>
        <taxon>Fungi</taxon>
        <taxon>Dikarya</taxon>
        <taxon>Ascomycota</taxon>
        <taxon>Pezizomycotina</taxon>
        <taxon>Sordariomycetes</taxon>
        <taxon>Sordariomycetidae</taxon>
        <taxon>Calosphaeriales</taxon>
        <taxon>Pleurostomataceae</taxon>
        <taxon>Pleurostoma</taxon>
    </lineage>
</organism>
<feature type="transmembrane region" description="Helical" evidence="5">
    <location>
        <begin position="267"/>
        <end position="286"/>
    </location>
</feature>
<evidence type="ECO:0000313" key="7">
    <source>
        <dbReference type="EMBL" id="KAJ9142928.1"/>
    </source>
</evidence>
<feature type="transmembrane region" description="Helical" evidence="5">
    <location>
        <begin position="447"/>
        <end position="465"/>
    </location>
</feature>
<feature type="domain" description="Amino acid permease/ SLC12A" evidence="6">
    <location>
        <begin position="37"/>
        <end position="500"/>
    </location>
</feature>
<dbReference type="PANTHER" id="PTHR43341:SF6">
    <property type="entry name" value="AMINO ACID TRANSPORTER (EUROFUNG)"/>
    <property type="match status" value="1"/>
</dbReference>
<keyword evidence="8" id="KW-1185">Reference proteome</keyword>
<dbReference type="PIRSF" id="PIRSF006060">
    <property type="entry name" value="AA_transporter"/>
    <property type="match status" value="1"/>
</dbReference>
<feature type="transmembrane region" description="Helical" evidence="5">
    <location>
        <begin position="39"/>
        <end position="58"/>
    </location>
</feature>
<dbReference type="Proteomes" id="UP001174694">
    <property type="component" value="Unassembled WGS sequence"/>
</dbReference>
<name>A0AA38RBP8_9PEZI</name>
<evidence type="ECO:0000256" key="5">
    <source>
        <dbReference type="SAM" id="Phobius"/>
    </source>
</evidence>
<dbReference type="GO" id="GO:0015171">
    <property type="term" value="F:amino acid transmembrane transporter activity"/>
    <property type="evidence" value="ECO:0007669"/>
    <property type="project" value="TreeGrafter"/>
</dbReference>
<evidence type="ECO:0000259" key="6">
    <source>
        <dbReference type="Pfam" id="PF00324"/>
    </source>
</evidence>
<dbReference type="PANTHER" id="PTHR43341">
    <property type="entry name" value="AMINO ACID PERMEASE"/>
    <property type="match status" value="1"/>
</dbReference>
<dbReference type="EMBL" id="JANBVO010000020">
    <property type="protein sequence ID" value="KAJ9142928.1"/>
    <property type="molecule type" value="Genomic_DNA"/>
</dbReference>
<feature type="transmembrane region" description="Helical" evidence="5">
    <location>
        <begin position="477"/>
        <end position="496"/>
    </location>
</feature>
<evidence type="ECO:0000256" key="3">
    <source>
        <dbReference type="ARBA" id="ARBA00022989"/>
    </source>
</evidence>
<comment type="caution">
    <text evidence="7">The sequence shown here is derived from an EMBL/GenBank/DDBJ whole genome shotgun (WGS) entry which is preliminary data.</text>
</comment>
<feature type="transmembrane region" description="Helical" evidence="5">
    <location>
        <begin position="372"/>
        <end position="389"/>
    </location>
</feature>
<protein>
    <submittedName>
        <fullName evidence="7">Amino acid/polyamine transporter I</fullName>
    </submittedName>
</protein>
<sequence length="556" mass="61793">MMKEEEKSVGVDVGSGEVHSLQTRTPHLERKLGGKEVQLFAIGGAIGTSVFVTMGSWLPHGGPAGLFIGYTLWCFNVWCVNETFAEMTVYAPVASPFITFTANWVDEALAFSQSWAFFLCQALLVPSEITALHALITFWTGKFPIEATVIICLVLYTILNVFSVKWFGKAEFYLSIGKVFLIFLCFGFTFFTMVGCNPHHDAYGFRYWNNPGAFAEYLTTGSLGSFWGVISCMSLASFAVCGPEYTSSVAAETKSPRRILPSCFSSFKWRLMFFFAGSALCIGIVIPYNDPTLAAFIAGTIPGSGTSAASPYTIAMRRMEISGLPHLLNAVMMTSIFSCGNGVLYAASRALFVMGQTGRAPRIFSRTTKRGIPIYAVLACVLLGLLAMMGVNESSLEVLNYFIDLCTICGQFNYLCVCITYIHFFLNLKRQGKSRDTLPYKGRFQPYTACVGATCAVLAMFFLGFDVLHPFSIKWFFLDYTLLAVFPIAAVAWKFIRKTKYVRIGTADLGLKGMVKEVDDYEDLVQPEPEGWIERMFSGVWEWKDLSNAVLRRRKL</sequence>
<accession>A0AA38RBP8</accession>